<feature type="domain" description="PARP-type" evidence="7">
    <location>
        <begin position="75"/>
        <end position="147"/>
    </location>
</feature>
<dbReference type="OMA" id="SGRANCK"/>
<dbReference type="InParanoid" id="A0A2R6PPA0"/>
<dbReference type="SUPFAM" id="SSF57716">
    <property type="entry name" value="Glucocorticoid receptor-like (DNA-binding domain)"/>
    <property type="match status" value="2"/>
</dbReference>
<evidence type="ECO:0000256" key="3">
    <source>
        <dbReference type="ARBA" id="ARBA00022771"/>
    </source>
</evidence>
<name>A0A2R6PPA0_ACTCC</name>
<dbReference type="EMBL" id="NKQK01000023">
    <property type="protein sequence ID" value="PSR94852.1"/>
    <property type="molecule type" value="Genomic_DNA"/>
</dbReference>
<dbReference type="Gramene" id="PSR94852">
    <property type="protein sequence ID" value="PSR94852"/>
    <property type="gene ID" value="CEY00_Acc25606"/>
</dbReference>
<organism evidence="8 9">
    <name type="scientific">Actinidia chinensis var. chinensis</name>
    <name type="common">Chinese soft-hair kiwi</name>
    <dbReference type="NCBI Taxonomy" id="1590841"/>
    <lineage>
        <taxon>Eukaryota</taxon>
        <taxon>Viridiplantae</taxon>
        <taxon>Streptophyta</taxon>
        <taxon>Embryophyta</taxon>
        <taxon>Tracheophyta</taxon>
        <taxon>Spermatophyta</taxon>
        <taxon>Magnoliopsida</taxon>
        <taxon>eudicotyledons</taxon>
        <taxon>Gunneridae</taxon>
        <taxon>Pentapetalae</taxon>
        <taxon>asterids</taxon>
        <taxon>Ericales</taxon>
        <taxon>Actinidiaceae</taxon>
        <taxon>Actinidia</taxon>
    </lineage>
</organism>
<accession>A0A2R6PPA0</accession>
<evidence type="ECO:0000256" key="2">
    <source>
        <dbReference type="ARBA" id="ARBA00022723"/>
    </source>
</evidence>
<reference evidence="9" key="2">
    <citation type="journal article" date="2018" name="BMC Genomics">
        <title>A manually annotated Actinidia chinensis var. chinensis (kiwifruit) genome highlights the challenges associated with draft genomes and gene prediction in plants.</title>
        <authorList>
            <person name="Pilkington S.M."/>
            <person name="Crowhurst R."/>
            <person name="Hilario E."/>
            <person name="Nardozza S."/>
            <person name="Fraser L."/>
            <person name="Peng Y."/>
            <person name="Gunaseelan K."/>
            <person name="Simpson R."/>
            <person name="Tahir J."/>
            <person name="Deroles S.C."/>
            <person name="Templeton K."/>
            <person name="Luo Z."/>
            <person name="Davy M."/>
            <person name="Cheng C."/>
            <person name="McNeilage M."/>
            <person name="Scaglione D."/>
            <person name="Liu Y."/>
            <person name="Zhang Q."/>
            <person name="Datson P."/>
            <person name="De Silva N."/>
            <person name="Gardiner S.E."/>
            <person name="Bassett H."/>
            <person name="Chagne D."/>
            <person name="McCallum J."/>
            <person name="Dzierzon H."/>
            <person name="Deng C."/>
            <person name="Wang Y.Y."/>
            <person name="Barron L."/>
            <person name="Manako K."/>
            <person name="Bowen J."/>
            <person name="Foster T.M."/>
            <person name="Erridge Z.A."/>
            <person name="Tiffin H."/>
            <person name="Waite C.N."/>
            <person name="Davies K.M."/>
            <person name="Grierson E.P."/>
            <person name="Laing W.A."/>
            <person name="Kirk R."/>
            <person name="Chen X."/>
            <person name="Wood M."/>
            <person name="Montefiori M."/>
            <person name="Brummell D.A."/>
            <person name="Schwinn K.E."/>
            <person name="Catanach A."/>
            <person name="Fullerton C."/>
            <person name="Li D."/>
            <person name="Meiyalaghan S."/>
            <person name="Nieuwenhuizen N."/>
            <person name="Read N."/>
            <person name="Prakash R."/>
            <person name="Hunter D."/>
            <person name="Zhang H."/>
            <person name="McKenzie M."/>
            <person name="Knabel M."/>
            <person name="Harris A."/>
            <person name="Allan A.C."/>
            <person name="Gleave A."/>
            <person name="Chen A."/>
            <person name="Janssen B.J."/>
            <person name="Plunkett B."/>
            <person name="Ampomah-Dwamena C."/>
            <person name="Voogd C."/>
            <person name="Leif D."/>
            <person name="Lafferty D."/>
            <person name="Souleyre E.J.F."/>
            <person name="Varkonyi-Gasic E."/>
            <person name="Gambi F."/>
            <person name="Hanley J."/>
            <person name="Yao J.L."/>
            <person name="Cheung J."/>
            <person name="David K.M."/>
            <person name="Warren B."/>
            <person name="Marsh K."/>
            <person name="Snowden K.C."/>
            <person name="Lin-Wang K."/>
            <person name="Brian L."/>
            <person name="Martinez-Sanchez M."/>
            <person name="Wang M."/>
            <person name="Ileperuma N."/>
            <person name="Macnee N."/>
            <person name="Campin R."/>
            <person name="McAtee P."/>
            <person name="Drummond R.S.M."/>
            <person name="Espley R.V."/>
            <person name="Ireland H.S."/>
            <person name="Wu R."/>
            <person name="Atkinson R.G."/>
            <person name="Karunairetnam S."/>
            <person name="Bulley S."/>
            <person name="Chunkath S."/>
            <person name="Hanley Z."/>
            <person name="Storey R."/>
            <person name="Thrimawithana A.H."/>
            <person name="Thomson S."/>
            <person name="David C."/>
            <person name="Testolin R."/>
            <person name="Huang H."/>
            <person name="Hellens R.P."/>
            <person name="Schaffer R.J."/>
        </authorList>
    </citation>
    <scope>NUCLEOTIDE SEQUENCE [LARGE SCALE GENOMIC DNA]</scope>
    <source>
        <strain evidence="9">cv. Red5</strain>
    </source>
</reference>
<proteinExistence type="predicted"/>
<reference evidence="8 9" key="1">
    <citation type="submission" date="2017-07" db="EMBL/GenBank/DDBJ databases">
        <title>An improved, manually edited Actinidia chinensis var. chinensis (kiwifruit) genome highlights the challenges associated with draft genomes and gene prediction in plants.</title>
        <authorList>
            <person name="Pilkington S."/>
            <person name="Crowhurst R."/>
            <person name="Hilario E."/>
            <person name="Nardozza S."/>
            <person name="Fraser L."/>
            <person name="Peng Y."/>
            <person name="Gunaseelan K."/>
            <person name="Simpson R."/>
            <person name="Tahir J."/>
            <person name="Deroles S."/>
            <person name="Templeton K."/>
            <person name="Luo Z."/>
            <person name="Davy M."/>
            <person name="Cheng C."/>
            <person name="Mcneilage M."/>
            <person name="Scaglione D."/>
            <person name="Liu Y."/>
            <person name="Zhang Q."/>
            <person name="Datson P."/>
            <person name="De Silva N."/>
            <person name="Gardiner S."/>
            <person name="Bassett H."/>
            <person name="Chagne D."/>
            <person name="Mccallum J."/>
            <person name="Dzierzon H."/>
            <person name="Deng C."/>
            <person name="Wang Y.-Y."/>
            <person name="Barron N."/>
            <person name="Manako K."/>
            <person name="Bowen J."/>
            <person name="Foster T."/>
            <person name="Erridge Z."/>
            <person name="Tiffin H."/>
            <person name="Waite C."/>
            <person name="Davies K."/>
            <person name="Grierson E."/>
            <person name="Laing W."/>
            <person name="Kirk R."/>
            <person name="Chen X."/>
            <person name="Wood M."/>
            <person name="Montefiori M."/>
            <person name="Brummell D."/>
            <person name="Schwinn K."/>
            <person name="Catanach A."/>
            <person name="Fullerton C."/>
            <person name="Li D."/>
            <person name="Meiyalaghan S."/>
            <person name="Nieuwenhuizen N."/>
            <person name="Read N."/>
            <person name="Prakash R."/>
            <person name="Hunter D."/>
            <person name="Zhang H."/>
            <person name="Mckenzie M."/>
            <person name="Knabel M."/>
            <person name="Harris A."/>
            <person name="Allan A."/>
            <person name="Chen A."/>
            <person name="Janssen B."/>
            <person name="Plunkett B."/>
            <person name="Dwamena C."/>
            <person name="Voogd C."/>
            <person name="Leif D."/>
            <person name="Lafferty D."/>
            <person name="Souleyre E."/>
            <person name="Varkonyi-Gasic E."/>
            <person name="Gambi F."/>
            <person name="Hanley J."/>
            <person name="Yao J.-L."/>
            <person name="Cheung J."/>
            <person name="David K."/>
            <person name="Warren B."/>
            <person name="Marsh K."/>
            <person name="Snowden K."/>
            <person name="Lin-Wang K."/>
            <person name="Brian L."/>
            <person name="Martinez-Sanchez M."/>
            <person name="Wang M."/>
            <person name="Ileperuma N."/>
            <person name="Macnee N."/>
            <person name="Campin R."/>
            <person name="Mcatee P."/>
            <person name="Drummond R."/>
            <person name="Espley R."/>
            <person name="Ireland H."/>
            <person name="Wu R."/>
            <person name="Atkinson R."/>
            <person name="Karunairetnam S."/>
            <person name="Bulley S."/>
            <person name="Chunkath S."/>
            <person name="Hanley Z."/>
            <person name="Storey R."/>
            <person name="Thrimawithana A."/>
            <person name="Thomson S."/>
            <person name="David C."/>
            <person name="Testolin R."/>
        </authorList>
    </citation>
    <scope>NUCLEOTIDE SEQUENCE [LARGE SCALE GENOMIC DNA]</scope>
    <source>
        <strain evidence="9">cv. Red5</strain>
        <tissue evidence="8">Young leaf</tissue>
    </source>
</reference>
<dbReference type="GO" id="GO:0005634">
    <property type="term" value="C:nucleus"/>
    <property type="evidence" value="ECO:0007669"/>
    <property type="project" value="UniProtKB-SubCell"/>
</dbReference>
<dbReference type="InterPro" id="IPR036957">
    <property type="entry name" value="Znf_PARP_sf"/>
</dbReference>
<protein>
    <submittedName>
        <fullName evidence="8">Poly [ADP-ribose] polymerase</fullName>
    </submittedName>
</protein>
<evidence type="ECO:0000313" key="8">
    <source>
        <dbReference type="EMBL" id="PSR94852.1"/>
    </source>
</evidence>
<dbReference type="SMART" id="SM01336">
    <property type="entry name" value="zf-PARP"/>
    <property type="match status" value="1"/>
</dbReference>
<dbReference type="AlphaFoldDB" id="A0A2R6PPA0"/>
<feature type="domain" description="PARP-type" evidence="7">
    <location>
        <begin position="7"/>
        <end position="63"/>
    </location>
</feature>
<comment type="caution">
    <text evidence="8">The sequence shown here is derived from an EMBL/GenBank/DDBJ whole genome shotgun (WGS) entry which is preliminary data.</text>
</comment>
<dbReference type="GO" id="GO:0008270">
    <property type="term" value="F:zinc ion binding"/>
    <property type="evidence" value="ECO:0007669"/>
    <property type="project" value="UniProtKB-KW"/>
</dbReference>
<sequence>MSLSRMWNHADCTLKKGNQIKAYVLPFYDHNLDWQRSLDDVEGIELLRWEDQEKIRKYVESGGPQNTPSAAVMEYGMEVSQTSRATCRRCNQMIMKGEVRISTKPDGRGGKGLAWHHANCFMELFPTTQVEKVSGWNNLSASDQAAVLALVKKHPSSRKDTKVEQHEDEESLHQLASKGGSKR</sequence>
<dbReference type="STRING" id="1590841.A0A2R6PPA0"/>
<evidence type="ECO:0000256" key="5">
    <source>
        <dbReference type="ARBA" id="ARBA00023242"/>
    </source>
</evidence>
<keyword evidence="5" id="KW-0539">Nucleus</keyword>
<dbReference type="GO" id="GO:0003677">
    <property type="term" value="F:DNA binding"/>
    <property type="evidence" value="ECO:0007669"/>
    <property type="project" value="InterPro"/>
</dbReference>
<feature type="region of interest" description="Disordered" evidence="6">
    <location>
        <begin position="152"/>
        <end position="183"/>
    </location>
</feature>
<comment type="subcellular location">
    <subcellularLocation>
        <location evidence="1">Nucleus</location>
    </subcellularLocation>
</comment>
<keyword evidence="9" id="KW-1185">Reference proteome</keyword>
<dbReference type="Pfam" id="PF00645">
    <property type="entry name" value="zf-PARP"/>
    <property type="match status" value="1"/>
</dbReference>
<dbReference type="Gene3D" id="3.30.1740.10">
    <property type="entry name" value="Zinc finger, PARP-type"/>
    <property type="match status" value="2"/>
</dbReference>
<keyword evidence="2" id="KW-0479">Metal-binding</keyword>
<evidence type="ECO:0000259" key="7">
    <source>
        <dbReference type="PROSITE" id="PS50064"/>
    </source>
</evidence>
<evidence type="ECO:0000256" key="1">
    <source>
        <dbReference type="ARBA" id="ARBA00004123"/>
    </source>
</evidence>
<dbReference type="InterPro" id="IPR001510">
    <property type="entry name" value="Znf_PARP"/>
</dbReference>
<keyword evidence="4" id="KW-0862">Zinc</keyword>
<dbReference type="PROSITE" id="PS50064">
    <property type="entry name" value="ZF_PARP_2"/>
    <property type="match status" value="2"/>
</dbReference>
<evidence type="ECO:0000313" key="9">
    <source>
        <dbReference type="Proteomes" id="UP000241394"/>
    </source>
</evidence>
<dbReference type="OrthoDB" id="2017365at2759"/>
<keyword evidence="3" id="KW-0863">Zinc-finger</keyword>
<evidence type="ECO:0000256" key="4">
    <source>
        <dbReference type="ARBA" id="ARBA00022833"/>
    </source>
</evidence>
<evidence type="ECO:0000256" key="6">
    <source>
        <dbReference type="SAM" id="MobiDB-lite"/>
    </source>
</evidence>
<dbReference type="Proteomes" id="UP000241394">
    <property type="component" value="Chromosome LG23"/>
</dbReference>
<gene>
    <name evidence="8" type="ORF">CEY00_Acc25606</name>
</gene>